<organism evidence="7">
    <name type="scientific">Culicoides sonorensis</name>
    <name type="common">Biting midge</name>
    <dbReference type="NCBI Taxonomy" id="179676"/>
    <lineage>
        <taxon>Eukaryota</taxon>
        <taxon>Metazoa</taxon>
        <taxon>Ecdysozoa</taxon>
        <taxon>Arthropoda</taxon>
        <taxon>Hexapoda</taxon>
        <taxon>Insecta</taxon>
        <taxon>Pterygota</taxon>
        <taxon>Neoptera</taxon>
        <taxon>Endopterygota</taxon>
        <taxon>Diptera</taxon>
        <taxon>Nematocera</taxon>
        <taxon>Chironomoidea</taxon>
        <taxon>Ceratopogonidae</taxon>
        <taxon>Ceratopogoninae</taxon>
        <taxon>Culicoides</taxon>
        <taxon>Monoculicoides</taxon>
    </lineage>
</organism>
<evidence type="ECO:0000256" key="2">
    <source>
        <dbReference type="ARBA" id="ARBA00006208"/>
    </source>
</evidence>
<evidence type="ECO:0000256" key="1">
    <source>
        <dbReference type="ARBA" id="ARBA00004141"/>
    </source>
</evidence>
<dbReference type="OMA" id="MMDTLDY"/>
<evidence type="ECO:0000256" key="6">
    <source>
        <dbReference type="SAM" id="Phobius"/>
    </source>
</evidence>
<evidence type="ECO:0000313" key="7">
    <source>
        <dbReference type="EMBL" id="SSX19809.1"/>
    </source>
</evidence>
<evidence type="ECO:0000256" key="5">
    <source>
        <dbReference type="ARBA" id="ARBA00023136"/>
    </source>
</evidence>
<dbReference type="PANTHER" id="PTHR43461">
    <property type="entry name" value="TRANSMEMBRANE PROTEIN 256"/>
    <property type="match status" value="1"/>
</dbReference>
<protein>
    <submittedName>
        <fullName evidence="7">CSON015429 protein</fullName>
    </submittedName>
</protein>
<name>A0A336LT87_CULSO</name>
<comment type="subcellular location">
    <subcellularLocation>
        <location evidence="1">Membrane</location>
        <topology evidence="1">Multi-pass membrane protein</topology>
    </subcellularLocation>
</comment>
<feature type="transmembrane region" description="Helical" evidence="6">
    <location>
        <begin position="69"/>
        <end position="89"/>
    </location>
</feature>
<comment type="similarity">
    <text evidence="2">Belongs to the TMEM256 family.</text>
</comment>
<keyword evidence="5 6" id="KW-0472">Membrane</keyword>
<dbReference type="GO" id="GO:0016020">
    <property type="term" value="C:membrane"/>
    <property type="evidence" value="ECO:0007669"/>
    <property type="project" value="UniProtKB-SubCell"/>
</dbReference>
<keyword evidence="3 6" id="KW-0812">Transmembrane</keyword>
<keyword evidence="4 6" id="KW-1133">Transmembrane helix</keyword>
<dbReference type="EMBL" id="UFQT01000097">
    <property type="protein sequence ID" value="SSX19809.1"/>
    <property type="molecule type" value="Genomic_DNA"/>
</dbReference>
<reference evidence="7" key="1">
    <citation type="submission" date="2018-07" db="EMBL/GenBank/DDBJ databases">
        <authorList>
            <person name="Quirk P.G."/>
            <person name="Krulwich T.A."/>
        </authorList>
    </citation>
    <scope>NUCLEOTIDE SEQUENCE</scope>
</reference>
<accession>A0A336LT87</accession>
<feature type="transmembrane region" description="Helical" evidence="6">
    <location>
        <begin position="126"/>
        <end position="145"/>
    </location>
</feature>
<evidence type="ECO:0000256" key="4">
    <source>
        <dbReference type="ARBA" id="ARBA00022989"/>
    </source>
</evidence>
<dbReference type="AlphaFoldDB" id="A0A336LT87"/>
<feature type="transmembrane region" description="Helical" evidence="6">
    <location>
        <begin position="157"/>
        <end position="173"/>
    </location>
</feature>
<dbReference type="Pfam" id="PF04241">
    <property type="entry name" value="DUF423"/>
    <property type="match status" value="1"/>
</dbReference>
<evidence type="ECO:0000256" key="3">
    <source>
        <dbReference type="ARBA" id="ARBA00022692"/>
    </source>
</evidence>
<proteinExistence type="inferred from homology"/>
<sequence length="174" mass="18530">MSVGDAANYLLFTNPVSSSVWGVLGSVSKVAGLKPKGSSNSVVSSSTSSSLPVKLEMTPLWKLAGTNLVFVRIAAVSGASAVFLGAWGAHKEKQDHDLKQVFETANRYHFFHSLALLAVPLARRPMISGSLMLAGTVLFSGTLYYRSVTGDNKFNRLAPIGGITLIFAWLSLVL</sequence>
<gene>
    <name evidence="7" type="primary">CSON015429</name>
</gene>
<dbReference type="VEuPathDB" id="VectorBase:CSON015429"/>
<dbReference type="PANTHER" id="PTHR43461:SF1">
    <property type="entry name" value="TRANSMEMBRANE PROTEIN 256"/>
    <property type="match status" value="1"/>
</dbReference>
<dbReference type="InterPro" id="IPR006696">
    <property type="entry name" value="DUF423"/>
</dbReference>